<dbReference type="GO" id="GO:0004252">
    <property type="term" value="F:serine-type endopeptidase activity"/>
    <property type="evidence" value="ECO:0007669"/>
    <property type="project" value="InterPro"/>
</dbReference>
<dbReference type="Proteomes" id="UP000009192">
    <property type="component" value="Unassembled WGS sequence"/>
</dbReference>
<keyword evidence="2" id="KW-0378">Hydrolase</keyword>
<dbReference type="KEGG" id="dmo:Dmoj_GI26967"/>
<dbReference type="GO" id="GO:0005615">
    <property type="term" value="C:extracellular space"/>
    <property type="evidence" value="ECO:0007669"/>
    <property type="project" value="TreeGrafter"/>
</dbReference>
<evidence type="ECO:0000313" key="6">
    <source>
        <dbReference type="Proteomes" id="UP000009192"/>
    </source>
</evidence>
<dbReference type="EMBL" id="CH933808">
    <property type="protein sequence ID" value="KRG04206.1"/>
    <property type="molecule type" value="Genomic_DNA"/>
</dbReference>
<dbReference type="PANTHER" id="PTHR24264">
    <property type="entry name" value="TRYPSIN-RELATED"/>
    <property type="match status" value="1"/>
</dbReference>
<dbReference type="PANTHER" id="PTHR24264:SF54">
    <property type="entry name" value="PEPTIDASE S1 DOMAIN-CONTAINING PROTEIN"/>
    <property type="match status" value="1"/>
</dbReference>
<evidence type="ECO:0000259" key="4">
    <source>
        <dbReference type="PROSITE" id="PS50240"/>
    </source>
</evidence>
<sequence length="140" mass="15873">MQQTPAREMEYMYICAPPVEDIQIDKVIVHKDFSQFTGHNDIELIKLSKEVVRDENGKLKDNIQPICLPLDDTLQKLTESQEEFLVTGWGKTETADFSDVMLETKITQKTRKDCRNITSSQLCAGDLGFDSCNGDIANNQ</sequence>
<dbReference type="InParanoid" id="A0A0Q9XHC9"/>
<dbReference type="PROSITE" id="PS50240">
    <property type="entry name" value="TRYPSIN_DOM"/>
    <property type="match status" value="1"/>
</dbReference>
<dbReference type="InterPro" id="IPR001254">
    <property type="entry name" value="Trypsin_dom"/>
</dbReference>
<dbReference type="Gene3D" id="2.40.10.10">
    <property type="entry name" value="Trypsin-like serine proteases"/>
    <property type="match status" value="2"/>
</dbReference>
<evidence type="ECO:0000256" key="3">
    <source>
        <dbReference type="ARBA" id="ARBA00022825"/>
    </source>
</evidence>
<evidence type="ECO:0000256" key="2">
    <source>
        <dbReference type="ARBA" id="ARBA00022801"/>
    </source>
</evidence>
<organism evidence="5 6">
    <name type="scientific">Drosophila mojavensis</name>
    <name type="common">Fruit fly</name>
    <dbReference type="NCBI Taxonomy" id="7230"/>
    <lineage>
        <taxon>Eukaryota</taxon>
        <taxon>Metazoa</taxon>
        <taxon>Ecdysozoa</taxon>
        <taxon>Arthropoda</taxon>
        <taxon>Hexapoda</taxon>
        <taxon>Insecta</taxon>
        <taxon>Pterygota</taxon>
        <taxon>Neoptera</taxon>
        <taxon>Endopterygota</taxon>
        <taxon>Diptera</taxon>
        <taxon>Brachycera</taxon>
        <taxon>Muscomorpha</taxon>
        <taxon>Ephydroidea</taxon>
        <taxon>Drosophilidae</taxon>
        <taxon>Drosophila</taxon>
    </lineage>
</organism>
<keyword evidence="3" id="KW-0720">Serine protease</keyword>
<reference evidence="5 6" key="1">
    <citation type="journal article" date="2007" name="Nature">
        <title>Evolution of genes and genomes on the Drosophila phylogeny.</title>
        <authorList>
            <consortium name="Drosophila 12 Genomes Consortium"/>
            <person name="Clark A.G."/>
            <person name="Eisen M.B."/>
            <person name="Smith D.R."/>
            <person name="Bergman C.M."/>
            <person name="Oliver B."/>
            <person name="Markow T.A."/>
            <person name="Kaufman T.C."/>
            <person name="Kellis M."/>
            <person name="Gelbart W."/>
            <person name="Iyer V.N."/>
            <person name="Pollard D.A."/>
            <person name="Sackton T.B."/>
            <person name="Larracuente A.M."/>
            <person name="Singh N.D."/>
            <person name="Abad J.P."/>
            <person name="Abt D.N."/>
            <person name="Adryan B."/>
            <person name="Aguade M."/>
            <person name="Akashi H."/>
            <person name="Anderson W.W."/>
            <person name="Aquadro C.F."/>
            <person name="Ardell D.H."/>
            <person name="Arguello R."/>
            <person name="Artieri C.G."/>
            <person name="Barbash D.A."/>
            <person name="Barker D."/>
            <person name="Barsanti P."/>
            <person name="Batterham P."/>
            <person name="Batzoglou S."/>
            <person name="Begun D."/>
            <person name="Bhutkar A."/>
            <person name="Blanco E."/>
            <person name="Bosak S.A."/>
            <person name="Bradley R.K."/>
            <person name="Brand A.D."/>
            <person name="Brent M.R."/>
            <person name="Brooks A.N."/>
            <person name="Brown R.H."/>
            <person name="Butlin R.K."/>
            <person name="Caggese C."/>
            <person name="Calvi B.R."/>
            <person name="Bernardo de Carvalho A."/>
            <person name="Caspi A."/>
            <person name="Castrezana S."/>
            <person name="Celniker S.E."/>
            <person name="Chang J.L."/>
            <person name="Chapple C."/>
            <person name="Chatterji S."/>
            <person name="Chinwalla A."/>
            <person name="Civetta A."/>
            <person name="Clifton S.W."/>
            <person name="Comeron J.M."/>
            <person name="Costello J.C."/>
            <person name="Coyne J.A."/>
            <person name="Daub J."/>
            <person name="David R.G."/>
            <person name="Delcher A.L."/>
            <person name="Delehaunty K."/>
            <person name="Do C.B."/>
            <person name="Ebling H."/>
            <person name="Edwards K."/>
            <person name="Eickbush T."/>
            <person name="Evans J.D."/>
            <person name="Filipski A."/>
            <person name="Findeiss S."/>
            <person name="Freyhult E."/>
            <person name="Fulton L."/>
            <person name="Fulton R."/>
            <person name="Garcia A.C."/>
            <person name="Gardiner A."/>
            <person name="Garfield D.A."/>
            <person name="Garvin B.E."/>
            <person name="Gibson G."/>
            <person name="Gilbert D."/>
            <person name="Gnerre S."/>
            <person name="Godfrey J."/>
            <person name="Good R."/>
            <person name="Gotea V."/>
            <person name="Gravely B."/>
            <person name="Greenberg A.J."/>
            <person name="Griffiths-Jones S."/>
            <person name="Gross S."/>
            <person name="Guigo R."/>
            <person name="Gustafson E.A."/>
            <person name="Haerty W."/>
            <person name="Hahn M.W."/>
            <person name="Halligan D.L."/>
            <person name="Halpern A.L."/>
            <person name="Halter G.M."/>
            <person name="Han M.V."/>
            <person name="Heger A."/>
            <person name="Hillier L."/>
            <person name="Hinrichs A.S."/>
            <person name="Holmes I."/>
            <person name="Hoskins R.A."/>
            <person name="Hubisz M.J."/>
            <person name="Hultmark D."/>
            <person name="Huntley M.A."/>
            <person name="Jaffe D.B."/>
            <person name="Jagadeeshan S."/>
            <person name="Jeck W.R."/>
            <person name="Johnson J."/>
            <person name="Jones C.D."/>
            <person name="Jordan W.C."/>
            <person name="Karpen G.H."/>
            <person name="Kataoka E."/>
            <person name="Keightley P.D."/>
            <person name="Kheradpour P."/>
            <person name="Kirkness E.F."/>
            <person name="Koerich L.B."/>
            <person name="Kristiansen K."/>
            <person name="Kudrna D."/>
            <person name="Kulathinal R.J."/>
            <person name="Kumar S."/>
            <person name="Kwok R."/>
            <person name="Lander E."/>
            <person name="Langley C.H."/>
            <person name="Lapoint R."/>
            <person name="Lazzaro B.P."/>
            <person name="Lee S.J."/>
            <person name="Levesque L."/>
            <person name="Li R."/>
            <person name="Lin C.F."/>
            <person name="Lin M.F."/>
            <person name="Lindblad-Toh K."/>
            <person name="Llopart A."/>
            <person name="Long M."/>
            <person name="Low L."/>
            <person name="Lozovsky E."/>
            <person name="Lu J."/>
            <person name="Luo M."/>
            <person name="Machado C.A."/>
            <person name="Makalowski W."/>
            <person name="Marzo M."/>
            <person name="Matsuda M."/>
            <person name="Matzkin L."/>
            <person name="McAllister B."/>
            <person name="McBride C.S."/>
            <person name="McKernan B."/>
            <person name="McKernan K."/>
            <person name="Mendez-Lago M."/>
            <person name="Minx P."/>
            <person name="Mollenhauer M.U."/>
            <person name="Montooth K."/>
            <person name="Mount S.M."/>
            <person name="Mu X."/>
            <person name="Myers E."/>
            <person name="Negre B."/>
            <person name="Newfeld S."/>
            <person name="Nielsen R."/>
            <person name="Noor M.A."/>
            <person name="O'Grady P."/>
            <person name="Pachter L."/>
            <person name="Papaceit M."/>
            <person name="Parisi M.J."/>
            <person name="Parisi M."/>
            <person name="Parts L."/>
            <person name="Pedersen J.S."/>
            <person name="Pesole G."/>
            <person name="Phillippy A.M."/>
            <person name="Ponting C.P."/>
            <person name="Pop M."/>
            <person name="Porcelli D."/>
            <person name="Powell J.R."/>
            <person name="Prohaska S."/>
            <person name="Pruitt K."/>
            <person name="Puig M."/>
            <person name="Quesneville H."/>
            <person name="Ram K.R."/>
            <person name="Rand D."/>
            <person name="Rasmussen M.D."/>
            <person name="Reed L.K."/>
            <person name="Reenan R."/>
            <person name="Reily A."/>
            <person name="Remington K.A."/>
            <person name="Rieger T.T."/>
            <person name="Ritchie M.G."/>
            <person name="Robin C."/>
            <person name="Rogers Y.H."/>
            <person name="Rohde C."/>
            <person name="Rozas J."/>
            <person name="Rubenfield M.J."/>
            <person name="Ruiz A."/>
            <person name="Russo S."/>
            <person name="Salzberg S.L."/>
            <person name="Sanchez-Gracia A."/>
            <person name="Saranga D.J."/>
            <person name="Sato H."/>
            <person name="Schaeffer S.W."/>
            <person name="Schatz M.C."/>
            <person name="Schlenke T."/>
            <person name="Schwartz R."/>
            <person name="Segarra C."/>
            <person name="Singh R.S."/>
            <person name="Sirot L."/>
            <person name="Sirota M."/>
            <person name="Sisneros N.B."/>
            <person name="Smith C.D."/>
            <person name="Smith T.F."/>
            <person name="Spieth J."/>
            <person name="Stage D.E."/>
            <person name="Stark A."/>
            <person name="Stephan W."/>
            <person name="Strausberg R.L."/>
            <person name="Strempel S."/>
            <person name="Sturgill D."/>
            <person name="Sutton G."/>
            <person name="Sutton G.G."/>
            <person name="Tao W."/>
            <person name="Teichmann S."/>
            <person name="Tobari Y.N."/>
            <person name="Tomimura Y."/>
            <person name="Tsolas J.M."/>
            <person name="Valente V.L."/>
            <person name="Venter E."/>
            <person name="Venter J.C."/>
            <person name="Vicario S."/>
            <person name="Vieira F.G."/>
            <person name="Vilella A.J."/>
            <person name="Villasante A."/>
            <person name="Walenz B."/>
            <person name="Wang J."/>
            <person name="Wasserman M."/>
            <person name="Watts T."/>
            <person name="Wilson D."/>
            <person name="Wilson R.K."/>
            <person name="Wing R.A."/>
            <person name="Wolfner M.F."/>
            <person name="Wong A."/>
            <person name="Wong G.K."/>
            <person name="Wu C.I."/>
            <person name="Wu G."/>
            <person name="Yamamoto D."/>
            <person name="Yang H.P."/>
            <person name="Yang S.P."/>
            <person name="Yorke J.A."/>
            <person name="Yoshida K."/>
            <person name="Zdobnov E."/>
            <person name="Zhang P."/>
            <person name="Zhang Y."/>
            <person name="Zimin A.V."/>
            <person name="Baldwin J."/>
            <person name="Abdouelleil A."/>
            <person name="Abdulkadir J."/>
            <person name="Abebe A."/>
            <person name="Abera B."/>
            <person name="Abreu J."/>
            <person name="Acer S.C."/>
            <person name="Aftuck L."/>
            <person name="Alexander A."/>
            <person name="An P."/>
            <person name="Anderson E."/>
            <person name="Anderson S."/>
            <person name="Arachi H."/>
            <person name="Azer M."/>
            <person name="Bachantsang P."/>
            <person name="Barry A."/>
            <person name="Bayul T."/>
            <person name="Berlin A."/>
            <person name="Bessette D."/>
            <person name="Bloom T."/>
            <person name="Blye J."/>
            <person name="Boguslavskiy L."/>
            <person name="Bonnet C."/>
            <person name="Boukhgalter B."/>
            <person name="Bourzgui I."/>
            <person name="Brown A."/>
            <person name="Cahill P."/>
            <person name="Channer S."/>
            <person name="Cheshatsang Y."/>
            <person name="Chuda L."/>
            <person name="Citroen M."/>
            <person name="Collymore A."/>
            <person name="Cooke P."/>
            <person name="Costello M."/>
            <person name="D'Aco K."/>
            <person name="Daza R."/>
            <person name="De Haan G."/>
            <person name="DeGray S."/>
            <person name="DeMaso C."/>
            <person name="Dhargay N."/>
            <person name="Dooley K."/>
            <person name="Dooley E."/>
            <person name="Doricent M."/>
            <person name="Dorje P."/>
            <person name="Dorjee K."/>
            <person name="Dupes A."/>
            <person name="Elong R."/>
            <person name="Falk J."/>
            <person name="Farina A."/>
            <person name="Faro S."/>
            <person name="Ferguson D."/>
            <person name="Fisher S."/>
            <person name="Foley C.D."/>
            <person name="Franke A."/>
            <person name="Friedrich D."/>
            <person name="Gadbois L."/>
            <person name="Gearin G."/>
            <person name="Gearin C.R."/>
            <person name="Giannoukos G."/>
            <person name="Goode T."/>
            <person name="Graham J."/>
            <person name="Grandbois E."/>
            <person name="Grewal S."/>
            <person name="Gyaltsen K."/>
            <person name="Hafez N."/>
            <person name="Hagos B."/>
            <person name="Hall J."/>
            <person name="Henson C."/>
            <person name="Hollinger A."/>
            <person name="Honan T."/>
            <person name="Huard M.D."/>
            <person name="Hughes L."/>
            <person name="Hurhula B."/>
            <person name="Husby M.E."/>
            <person name="Kamat A."/>
            <person name="Kanga B."/>
            <person name="Kashin S."/>
            <person name="Khazanovich D."/>
            <person name="Kisner P."/>
            <person name="Lance K."/>
            <person name="Lara M."/>
            <person name="Lee W."/>
            <person name="Lennon N."/>
            <person name="Letendre F."/>
            <person name="LeVine R."/>
            <person name="Lipovsky A."/>
            <person name="Liu X."/>
            <person name="Liu J."/>
            <person name="Liu S."/>
            <person name="Lokyitsang T."/>
            <person name="Lokyitsang Y."/>
            <person name="Lubonja R."/>
            <person name="Lui A."/>
            <person name="MacDonald P."/>
            <person name="Magnisalis V."/>
            <person name="Maru K."/>
            <person name="Matthews C."/>
            <person name="McCusker W."/>
            <person name="McDonough S."/>
            <person name="Mehta T."/>
            <person name="Meldrim J."/>
            <person name="Meneus L."/>
            <person name="Mihai O."/>
            <person name="Mihalev A."/>
            <person name="Mihova T."/>
            <person name="Mittelman R."/>
            <person name="Mlenga V."/>
            <person name="Montmayeur A."/>
            <person name="Mulrain L."/>
            <person name="Navidi A."/>
            <person name="Naylor J."/>
            <person name="Negash T."/>
            <person name="Nguyen T."/>
            <person name="Nguyen N."/>
            <person name="Nicol R."/>
            <person name="Norbu C."/>
            <person name="Norbu N."/>
            <person name="Novod N."/>
            <person name="O'Neill B."/>
            <person name="Osman S."/>
            <person name="Markiewicz E."/>
            <person name="Oyono O.L."/>
            <person name="Patti C."/>
            <person name="Phunkhang P."/>
            <person name="Pierre F."/>
            <person name="Priest M."/>
            <person name="Raghuraman S."/>
            <person name="Rege F."/>
            <person name="Reyes R."/>
            <person name="Rise C."/>
            <person name="Rogov P."/>
            <person name="Ross K."/>
            <person name="Ryan E."/>
            <person name="Settipalli S."/>
            <person name="Shea T."/>
            <person name="Sherpa N."/>
            <person name="Shi L."/>
            <person name="Shih D."/>
            <person name="Sparrow T."/>
            <person name="Spaulding J."/>
            <person name="Stalker J."/>
            <person name="Stange-Thomann N."/>
            <person name="Stavropoulos S."/>
            <person name="Stone C."/>
            <person name="Strader C."/>
            <person name="Tesfaye S."/>
            <person name="Thomson T."/>
            <person name="Thoulutsang Y."/>
            <person name="Thoulutsang D."/>
            <person name="Topham K."/>
            <person name="Topping I."/>
            <person name="Tsamla T."/>
            <person name="Vassiliev H."/>
            <person name="Vo A."/>
            <person name="Wangchuk T."/>
            <person name="Wangdi T."/>
            <person name="Weiand M."/>
            <person name="Wilkinson J."/>
            <person name="Wilson A."/>
            <person name="Yadav S."/>
            <person name="Young G."/>
            <person name="Yu Q."/>
            <person name="Zembek L."/>
            <person name="Zhong D."/>
            <person name="Zimmer A."/>
            <person name="Zwirko Z."/>
            <person name="Jaffe D.B."/>
            <person name="Alvarez P."/>
            <person name="Brockman W."/>
            <person name="Butler J."/>
            <person name="Chin C."/>
            <person name="Gnerre S."/>
            <person name="Grabherr M."/>
            <person name="Kleber M."/>
            <person name="Mauceli E."/>
            <person name="MacCallum I."/>
        </authorList>
    </citation>
    <scope>NUCLEOTIDE SEQUENCE [LARGE SCALE GENOMIC DNA]</scope>
    <source>
        <strain evidence="6">Tucson 15081-1352.22</strain>
    </source>
</reference>
<feature type="domain" description="Peptidase S1" evidence="4">
    <location>
        <begin position="22"/>
        <end position="140"/>
    </location>
</feature>
<accession>A0A0Q9XHC9</accession>
<proteinExistence type="predicted"/>
<dbReference type="SUPFAM" id="SSF50494">
    <property type="entry name" value="Trypsin-like serine proteases"/>
    <property type="match status" value="1"/>
</dbReference>
<dbReference type="AlphaFoldDB" id="A0A0Q9XHC9"/>
<name>A0A0Q9XHC9_DROMO</name>
<dbReference type="GO" id="GO:0006508">
    <property type="term" value="P:proteolysis"/>
    <property type="evidence" value="ECO:0007669"/>
    <property type="project" value="UniProtKB-KW"/>
</dbReference>
<gene>
    <name evidence="5" type="primary">Dmoj\GI26967</name>
    <name evidence="5" type="ORF">Dmoj_GI26967</name>
</gene>
<dbReference type="OrthoDB" id="8250810at2759"/>
<keyword evidence="6" id="KW-1185">Reference proteome</keyword>
<dbReference type="InterPro" id="IPR009003">
    <property type="entry name" value="Peptidase_S1_PA"/>
</dbReference>
<evidence type="ECO:0000256" key="1">
    <source>
        <dbReference type="ARBA" id="ARBA00022670"/>
    </source>
</evidence>
<protein>
    <recommendedName>
        <fullName evidence="4">Peptidase S1 domain-containing protein</fullName>
    </recommendedName>
</protein>
<dbReference type="InterPro" id="IPR050127">
    <property type="entry name" value="Serine_Proteases_S1"/>
</dbReference>
<dbReference type="Pfam" id="PF00089">
    <property type="entry name" value="Trypsin"/>
    <property type="match status" value="1"/>
</dbReference>
<dbReference type="InterPro" id="IPR043504">
    <property type="entry name" value="Peptidase_S1_PA_chymotrypsin"/>
</dbReference>
<evidence type="ECO:0000313" key="5">
    <source>
        <dbReference type="EMBL" id="KRG04206.1"/>
    </source>
</evidence>
<keyword evidence="1" id="KW-0645">Protease</keyword>